<dbReference type="Proteomes" id="UP000007013">
    <property type="component" value="Chromosome"/>
</dbReference>
<protein>
    <submittedName>
        <fullName evidence="2">Tetratricopeptide domain protein</fullName>
    </submittedName>
</protein>
<sequence length="556" mass="60745">MKATRSLFFFVALGGLGFSVRLLAGDDALGDQLGTIQFEVSGSPEARDHVVRGTQLLHHMMYPEADRAFARAIAADPHCALAYWGRAMTLLHPLWPDAPTEAELRQGAEFIDRGLACPPATVREQDYLRTLAAYFGHDASAGHVPRLQALDVASGQLADRYPDDLDALAFSALFHLAPTRFQSKDKSHRVQLEAAAQLQRVLAKLPNHPGAQHYKIHAYDFPLLADRALEVCDTYGSVAPDVPHALHMPTHIYTRRGLWEKSIEFNRRSAEAARKLSQSAGALNAHETHALDYLVYAHLQRGQYAEAEKIRRYLATLTGPFSPVQLTATAFAFAAIPARCTLERQRWDEAAKLPLRQPAAFPWGRQYLQCDSIVRYARAIGAARSGQLDAARSEVAELQRVRQQLAASVGAAYWRSQAETQLLAAQAWVQWAEGKRDDAIASMRRAAEIEASTDKEAVTPGEVVPAGDLLGDLLLETGRSTEALAAFEAVLEASPNRFNSLYGAGLAAERSGNTVKAAKYYQQLLAVAVDADAGNARVNHARTVLSGSAVVTNDPR</sequence>
<dbReference type="STRING" id="452637.Oter_1061"/>
<keyword evidence="1" id="KW-0802">TPR repeat</keyword>
<reference evidence="2 3" key="1">
    <citation type="journal article" date="2011" name="J. Bacteriol.">
        <title>Genome sequence of the verrucomicrobium Opitutus terrae PB90-1, an abundant inhabitant of rice paddy soil ecosystems.</title>
        <authorList>
            <person name="van Passel M.W."/>
            <person name="Kant R."/>
            <person name="Palva A."/>
            <person name="Copeland A."/>
            <person name="Lucas S."/>
            <person name="Lapidus A."/>
            <person name="Glavina del Rio T."/>
            <person name="Pitluck S."/>
            <person name="Goltsman E."/>
            <person name="Clum A."/>
            <person name="Sun H."/>
            <person name="Schmutz J."/>
            <person name="Larimer F.W."/>
            <person name="Land M.L."/>
            <person name="Hauser L."/>
            <person name="Kyrpides N."/>
            <person name="Mikhailova N."/>
            <person name="Richardson P.P."/>
            <person name="Janssen P.H."/>
            <person name="de Vos W.M."/>
            <person name="Smidt H."/>
        </authorList>
    </citation>
    <scope>NUCLEOTIDE SEQUENCE [LARGE SCALE GENOMIC DNA]</scope>
    <source>
        <strain evidence="3">DSM 11246 / JCM 15787 / PB90-1</strain>
    </source>
</reference>
<dbReference type="PROSITE" id="PS50005">
    <property type="entry name" value="TPR"/>
    <property type="match status" value="1"/>
</dbReference>
<feature type="repeat" description="TPR" evidence="1">
    <location>
        <begin position="464"/>
        <end position="497"/>
    </location>
</feature>
<dbReference type="SUPFAM" id="SSF48439">
    <property type="entry name" value="Protein prenylyltransferase"/>
    <property type="match status" value="1"/>
</dbReference>
<dbReference type="SUPFAM" id="SSF48452">
    <property type="entry name" value="TPR-like"/>
    <property type="match status" value="1"/>
</dbReference>
<dbReference type="SMART" id="SM00028">
    <property type="entry name" value="TPR"/>
    <property type="match status" value="4"/>
</dbReference>
<proteinExistence type="predicted"/>
<dbReference type="PANTHER" id="PTHR45588:SF1">
    <property type="entry name" value="WW DOMAIN-CONTAINING PROTEIN"/>
    <property type="match status" value="1"/>
</dbReference>
<evidence type="ECO:0000313" key="3">
    <source>
        <dbReference type="Proteomes" id="UP000007013"/>
    </source>
</evidence>
<dbReference type="KEGG" id="ote:Oter_1061"/>
<gene>
    <name evidence="2" type="ordered locus">Oter_1061</name>
</gene>
<accession>B1ZMK4</accession>
<dbReference type="Pfam" id="PF13432">
    <property type="entry name" value="TPR_16"/>
    <property type="match status" value="1"/>
</dbReference>
<dbReference type="OrthoDB" id="9778494at2"/>
<dbReference type="HOGENOM" id="CLU_011527_2_0_0"/>
<dbReference type="EMBL" id="CP001032">
    <property type="protein sequence ID" value="ACB74349.1"/>
    <property type="molecule type" value="Genomic_DNA"/>
</dbReference>
<dbReference type="AlphaFoldDB" id="B1ZMK4"/>
<dbReference type="eggNOG" id="COG0457">
    <property type="taxonomic scope" value="Bacteria"/>
</dbReference>
<keyword evidence="3" id="KW-1185">Reference proteome</keyword>
<dbReference type="InterPro" id="IPR019734">
    <property type="entry name" value="TPR_rpt"/>
</dbReference>
<name>B1ZMK4_OPITP</name>
<organism evidence="2 3">
    <name type="scientific">Opitutus terrae (strain DSM 11246 / JCM 15787 / PB90-1)</name>
    <dbReference type="NCBI Taxonomy" id="452637"/>
    <lineage>
        <taxon>Bacteria</taxon>
        <taxon>Pseudomonadati</taxon>
        <taxon>Verrucomicrobiota</taxon>
        <taxon>Opitutia</taxon>
        <taxon>Opitutales</taxon>
        <taxon>Opitutaceae</taxon>
        <taxon>Opitutus</taxon>
    </lineage>
</organism>
<dbReference type="PANTHER" id="PTHR45588">
    <property type="entry name" value="TPR DOMAIN-CONTAINING PROTEIN"/>
    <property type="match status" value="1"/>
</dbReference>
<evidence type="ECO:0000313" key="2">
    <source>
        <dbReference type="EMBL" id="ACB74349.1"/>
    </source>
</evidence>
<evidence type="ECO:0000256" key="1">
    <source>
        <dbReference type="PROSITE-ProRule" id="PRU00339"/>
    </source>
</evidence>
<dbReference type="RefSeq" id="WP_012373887.1">
    <property type="nucleotide sequence ID" value="NC_010571.1"/>
</dbReference>
<dbReference type="Gene3D" id="1.25.40.10">
    <property type="entry name" value="Tetratricopeptide repeat domain"/>
    <property type="match status" value="2"/>
</dbReference>
<dbReference type="InterPro" id="IPR011990">
    <property type="entry name" value="TPR-like_helical_dom_sf"/>
</dbReference>